<evidence type="ECO:0000256" key="1">
    <source>
        <dbReference type="SAM" id="Phobius"/>
    </source>
</evidence>
<evidence type="ECO:0008006" key="4">
    <source>
        <dbReference type="Google" id="ProtNLM"/>
    </source>
</evidence>
<comment type="caution">
    <text evidence="2">The sequence shown here is derived from an EMBL/GenBank/DDBJ whole genome shotgun (WGS) entry which is preliminary data.</text>
</comment>
<evidence type="ECO:0000313" key="3">
    <source>
        <dbReference type="Proteomes" id="UP000033121"/>
    </source>
</evidence>
<feature type="transmembrane region" description="Helical" evidence="1">
    <location>
        <begin position="228"/>
        <end position="245"/>
    </location>
</feature>
<organism evidence="2 3">
    <name type="scientific">Flavihumibacter petaseus NBRC 106054</name>
    <dbReference type="NCBI Taxonomy" id="1220578"/>
    <lineage>
        <taxon>Bacteria</taxon>
        <taxon>Pseudomonadati</taxon>
        <taxon>Bacteroidota</taxon>
        <taxon>Chitinophagia</taxon>
        <taxon>Chitinophagales</taxon>
        <taxon>Chitinophagaceae</taxon>
        <taxon>Flavihumibacter</taxon>
    </lineage>
</organism>
<keyword evidence="1" id="KW-0472">Membrane</keyword>
<dbReference type="Pfam" id="PF14023">
    <property type="entry name" value="Bestrophin-like"/>
    <property type="match status" value="1"/>
</dbReference>
<reference evidence="2 3" key="1">
    <citation type="submission" date="2015-04" db="EMBL/GenBank/DDBJ databases">
        <title>Whole genome shotgun sequence of Flavihumibacter petaseus NBRC 106054.</title>
        <authorList>
            <person name="Miyazawa S."/>
            <person name="Hosoyama A."/>
            <person name="Hashimoto M."/>
            <person name="Noguchi M."/>
            <person name="Tsuchikane K."/>
            <person name="Ohji S."/>
            <person name="Yamazoe A."/>
            <person name="Ichikawa N."/>
            <person name="Kimura A."/>
            <person name="Fujita N."/>
        </authorList>
    </citation>
    <scope>NUCLEOTIDE SEQUENCE [LARGE SCALE GENOMIC DNA]</scope>
    <source>
        <strain evidence="2 3">NBRC 106054</strain>
    </source>
</reference>
<keyword evidence="1" id="KW-1133">Transmembrane helix</keyword>
<feature type="transmembrane region" description="Helical" evidence="1">
    <location>
        <begin position="20"/>
        <end position="41"/>
    </location>
</feature>
<name>A0A0E9N5D3_9BACT</name>
<feature type="transmembrane region" description="Helical" evidence="1">
    <location>
        <begin position="197"/>
        <end position="216"/>
    </location>
</feature>
<keyword evidence="1" id="KW-0812">Transmembrane</keyword>
<dbReference type="AlphaFoldDB" id="A0A0E9N5D3"/>
<evidence type="ECO:0000313" key="2">
    <source>
        <dbReference type="EMBL" id="GAO44550.1"/>
    </source>
</evidence>
<dbReference type="STRING" id="1220578.FPE01S_03_05880"/>
<keyword evidence="3" id="KW-1185">Reference proteome</keyword>
<sequence length="271" mass="30756">MLNFLQTQNMSKSALFDMPAPLIAIVIFVLIFIANGTGFRYRKSRLRRNKENEDEGEGLGTVESSMLGLMALIMGFTFSMAASKFEARRQIVVEEANNIGTALLRCDMYPDSVRNLLRAHFKDYLDTRIAYYEARDDDDKIRTTLDQTADHFKRIWQIASSFTHDPRFLISSAQMIPALNNMTDIVSTREASRVAKVPPIILILLLVLTLGSSFLLGYGTKTKQRNDVMIFGFTLLTTMVLYLIIELDRPRRGILTLDAAEKMIVDLRKGL</sequence>
<dbReference type="InterPro" id="IPR025333">
    <property type="entry name" value="DUF4239"/>
</dbReference>
<dbReference type="EMBL" id="BBWV01000003">
    <property type="protein sequence ID" value="GAO44550.1"/>
    <property type="molecule type" value="Genomic_DNA"/>
</dbReference>
<protein>
    <recommendedName>
        <fullName evidence="4">DUF4239 domain-containing protein</fullName>
    </recommendedName>
</protein>
<gene>
    <name evidence="2" type="ORF">FPE01S_03_05880</name>
</gene>
<accession>A0A0E9N5D3</accession>
<proteinExistence type="predicted"/>
<dbReference type="Proteomes" id="UP000033121">
    <property type="component" value="Unassembled WGS sequence"/>
</dbReference>